<gene>
    <name evidence="2" type="ORF">H9712_04590</name>
</gene>
<proteinExistence type="predicted"/>
<evidence type="ECO:0000256" key="1">
    <source>
        <dbReference type="SAM" id="Phobius"/>
    </source>
</evidence>
<feature type="transmembrane region" description="Helical" evidence="1">
    <location>
        <begin position="25"/>
        <end position="50"/>
    </location>
</feature>
<dbReference type="EMBL" id="DWXO01000047">
    <property type="protein sequence ID" value="HJB80239.1"/>
    <property type="molecule type" value="Genomic_DNA"/>
</dbReference>
<evidence type="ECO:0008006" key="4">
    <source>
        <dbReference type="Google" id="ProtNLM"/>
    </source>
</evidence>
<reference evidence="2" key="2">
    <citation type="submission" date="2021-04" db="EMBL/GenBank/DDBJ databases">
        <authorList>
            <person name="Gilroy R."/>
        </authorList>
    </citation>
    <scope>NUCLEOTIDE SEQUENCE</scope>
    <source>
        <strain evidence="2">CHK192-8294</strain>
    </source>
</reference>
<accession>A0A9D2SB12</accession>
<name>A0A9D2SB12_9FIRM</name>
<keyword evidence="1" id="KW-0472">Membrane</keyword>
<organism evidence="2 3">
    <name type="scientific">Candidatus Flavonifractor intestinigallinarum</name>
    <dbReference type="NCBI Taxonomy" id="2838586"/>
    <lineage>
        <taxon>Bacteria</taxon>
        <taxon>Bacillati</taxon>
        <taxon>Bacillota</taxon>
        <taxon>Clostridia</taxon>
        <taxon>Eubacteriales</taxon>
        <taxon>Oscillospiraceae</taxon>
        <taxon>Flavonifractor</taxon>
    </lineage>
</organism>
<reference evidence="2" key="1">
    <citation type="journal article" date="2021" name="PeerJ">
        <title>Extensive microbial diversity within the chicken gut microbiome revealed by metagenomics and culture.</title>
        <authorList>
            <person name="Gilroy R."/>
            <person name="Ravi A."/>
            <person name="Getino M."/>
            <person name="Pursley I."/>
            <person name="Horton D.L."/>
            <person name="Alikhan N.F."/>
            <person name="Baker D."/>
            <person name="Gharbi K."/>
            <person name="Hall N."/>
            <person name="Watson M."/>
            <person name="Adriaenssens E.M."/>
            <person name="Foster-Nyarko E."/>
            <person name="Jarju S."/>
            <person name="Secka A."/>
            <person name="Antonio M."/>
            <person name="Oren A."/>
            <person name="Chaudhuri R.R."/>
            <person name="La Ragione R."/>
            <person name="Hildebrand F."/>
            <person name="Pallen M.J."/>
        </authorList>
    </citation>
    <scope>NUCLEOTIDE SEQUENCE</scope>
    <source>
        <strain evidence="2">CHK192-8294</strain>
    </source>
</reference>
<dbReference type="AlphaFoldDB" id="A0A9D2SB12"/>
<sequence length="329" mass="36992">MLKKWRQKNSRFFLKDRATLTKLALASYMGFFLVWALGFQATASISISAIMTIPHGSTASRTSAYIRKRMLAQIIGVAVAYPLYLWFQWVPWLHDSQRLALPMTLSLLITAAINRKLRLKIADITMLMPGYLVILMTPGYELYPLMRPVYVLLGVLIGYGLNVVLFAPDYGILVENSLEEIQEQLCRLMEQAQPLSHEQRAELNRTKTQLDAAKGYLLCLREDKKRYAADETRLAQFEAHLGAWEAGFHILRADLPEGDSCDYYSTAQALFQRHKAILNGESAALDQMTYPSGQMLSQGVPLARLICYGQALAVLAAVAEAPQQTKNEV</sequence>
<comment type="caution">
    <text evidence="2">The sequence shown here is derived from an EMBL/GenBank/DDBJ whole genome shotgun (WGS) entry which is preliminary data.</text>
</comment>
<feature type="transmembrane region" description="Helical" evidence="1">
    <location>
        <begin position="70"/>
        <end position="87"/>
    </location>
</feature>
<evidence type="ECO:0000313" key="3">
    <source>
        <dbReference type="Proteomes" id="UP000823921"/>
    </source>
</evidence>
<dbReference type="Proteomes" id="UP000823921">
    <property type="component" value="Unassembled WGS sequence"/>
</dbReference>
<keyword evidence="1" id="KW-0812">Transmembrane</keyword>
<keyword evidence="1" id="KW-1133">Transmembrane helix</keyword>
<feature type="transmembrane region" description="Helical" evidence="1">
    <location>
        <begin position="149"/>
        <end position="167"/>
    </location>
</feature>
<feature type="transmembrane region" description="Helical" evidence="1">
    <location>
        <begin position="124"/>
        <end position="143"/>
    </location>
</feature>
<protein>
    <recommendedName>
        <fullName evidence="4">FUSC family protein</fullName>
    </recommendedName>
</protein>
<evidence type="ECO:0000313" key="2">
    <source>
        <dbReference type="EMBL" id="HJB80239.1"/>
    </source>
</evidence>